<feature type="domain" description="RWP-RK" evidence="5">
    <location>
        <begin position="1"/>
        <end position="74"/>
    </location>
</feature>
<keyword evidence="4" id="KW-0539">Nucleus</keyword>
<protein>
    <recommendedName>
        <fullName evidence="5">RWP-RK domain-containing protein</fullName>
    </recommendedName>
</protein>
<name>A0A024U8N2_9STRA</name>
<reference evidence="6" key="1">
    <citation type="submission" date="2013-12" db="EMBL/GenBank/DDBJ databases">
        <title>The Genome Sequence of Aphanomyces invadans NJM9701.</title>
        <authorList>
            <consortium name="The Broad Institute Genomics Platform"/>
            <person name="Russ C."/>
            <person name="Tyler B."/>
            <person name="van West P."/>
            <person name="Dieguez-Uribeondo J."/>
            <person name="Young S.K."/>
            <person name="Zeng Q."/>
            <person name="Gargeya S."/>
            <person name="Fitzgerald M."/>
            <person name="Abouelleil A."/>
            <person name="Alvarado L."/>
            <person name="Chapman S.B."/>
            <person name="Gainer-Dewar J."/>
            <person name="Goldberg J."/>
            <person name="Griggs A."/>
            <person name="Gujja S."/>
            <person name="Hansen M."/>
            <person name="Howarth C."/>
            <person name="Imamovic A."/>
            <person name="Ireland A."/>
            <person name="Larimer J."/>
            <person name="McCowan C."/>
            <person name="Murphy C."/>
            <person name="Pearson M."/>
            <person name="Poon T.W."/>
            <person name="Priest M."/>
            <person name="Roberts A."/>
            <person name="Saif S."/>
            <person name="Shea T."/>
            <person name="Sykes S."/>
            <person name="Wortman J."/>
            <person name="Nusbaum C."/>
            <person name="Birren B."/>
        </authorList>
    </citation>
    <scope>NUCLEOTIDE SEQUENCE [LARGE SCALE GENOMIC DNA]</scope>
    <source>
        <strain evidence="6">NJM9701</strain>
    </source>
</reference>
<evidence type="ECO:0000259" key="5">
    <source>
        <dbReference type="PROSITE" id="PS51519"/>
    </source>
</evidence>
<evidence type="ECO:0000256" key="4">
    <source>
        <dbReference type="ARBA" id="ARBA00023242"/>
    </source>
</evidence>
<keyword evidence="2" id="KW-0238">DNA-binding</keyword>
<dbReference type="GeneID" id="20083104"/>
<dbReference type="STRING" id="157072.A0A024U8N2"/>
<keyword evidence="3" id="KW-0804">Transcription</keyword>
<dbReference type="Pfam" id="PF02042">
    <property type="entry name" value="RWP-RK"/>
    <property type="match status" value="1"/>
</dbReference>
<keyword evidence="1" id="KW-0805">Transcription regulation</keyword>
<proteinExistence type="predicted"/>
<dbReference type="GO" id="GO:0003677">
    <property type="term" value="F:DNA binding"/>
    <property type="evidence" value="ECO:0007669"/>
    <property type="project" value="UniProtKB-KW"/>
</dbReference>
<dbReference type="PROSITE" id="PS51519">
    <property type="entry name" value="RWP_RK"/>
    <property type="match status" value="1"/>
</dbReference>
<sequence>MPQHEAFTVQQLEEYFHMPLKKAAMLLGTYEGALIRACRRHDIAKWPYRQLAKIDRQMRYMDEVMTKLHECNEPTALDKTTARRRQLQRRYAVIKENTCASRRSTNADPKLLLSFILNP</sequence>
<dbReference type="AlphaFoldDB" id="A0A024U8N2"/>
<dbReference type="OrthoDB" id="6270329at2759"/>
<evidence type="ECO:0000256" key="1">
    <source>
        <dbReference type="ARBA" id="ARBA00023015"/>
    </source>
</evidence>
<dbReference type="eggNOG" id="ENOG502SA8D">
    <property type="taxonomic scope" value="Eukaryota"/>
</dbReference>
<dbReference type="RefSeq" id="XP_008869180.1">
    <property type="nucleotide sequence ID" value="XM_008870958.1"/>
</dbReference>
<evidence type="ECO:0000256" key="2">
    <source>
        <dbReference type="ARBA" id="ARBA00023125"/>
    </source>
</evidence>
<dbReference type="EMBL" id="KI913961">
    <property type="protein sequence ID" value="ETW02575.1"/>
    <property type="molecule type" value="Genomic_DNA"/>
</dbReference>
<accession>A0A024U8N2</accession>
<organism evidence="6">
    <name type="scientific">Aphanomyces invadans</name>
    <dbReference type="NCBI Taxonomy" id="157072"/>
    <lineage>
        <taxon>Eukaryota</taxon>
        <taxon>Sar</taxon>
        <taxon>Stramenopiles</taxon>
        <taxon>Oomycota</taxon>
        <taxon>Saprolegniomycetes</taxon>
        <taxon>Saprolegniales</taxon>
        <taxon>Verrucalvaceae</taxon>
        <taxon>Aphanomyces</taxon>
    </lineage>
</organism>
<evidence type="ECO:0000256" key="3">
    <source>
        <dbReference type="ARBA" id="ARBA00023163"/>
    </source>
</evidence>
<gene>
    <name evidence="6" type="ORF">H310_06054</name>
</gene>
<evidence type="ECO:0000313" key="6">
    <source>
        <dbReference type="EMBL" id="ETW02575.1"/>
    </source>
</evidence>
<dbReference type="InterPro" id="IPR003035">
    <property type="entry name" value="RWP-RK_dom"/>
</dbReference>
<dbReference type="VEuPathDB" id="FungiDB:H310_06054"/>